<dbReference type="InterPro" id="IPR051829">
    <property type="entry name" value="Multiheme_Cytochr_ET"/>
</dbReference>
<keyword evidence="6" id="KW-0472">Membrane</keyword>
<dbReference type="EMBL" id="JAATJA010000002">
    <property type="protein sequence ID" value="NJB68597.1"/>
    <property type="molecule type" value="Genomic_DNA"/>
</dbReference>
<keyword evidence="6" id="KW-0812">Transmembrane</keyword>
<dbReference type="Gene3D" id="1.10.1130.10">
    <property type="entry name" value="Flavocytochrome C3, Chain A"/>
    <property type="match status" value="1"/>
</dbReference>
<comment type="caution">
    <text evidence="8">The sequence shown here is derived from an EMBL/GenBank/DDBJ whole genome shotgun (WGS) entry which is preliminary data.</text>
</comment>
<dbReference type="InterPro" id="IPR036909">
    <property type="entry name" value="Cyt_c-like_dom_sf"/>
</dbReference>
<dbReference type="SUPFAM" id="SSF46626">
    <property type="entry name" value="Cytochrome c"/>
    <property type="match status" value="1"/>
</dbReference>
<evidence type="ECO:0000256" key="4">
    <source>
        <dbReference type="ARBA" id="ARBA00023004"/>
    </source>
</evidence>
<keyword evidence="6" id="KW-1133">Transmembrane helix</keyword>
<gene>
    <name evidence="8" type="ORF">GGQ74_002270</name>
</gene>
<feature type="transmembrane region" description="Helical" evidence="6">
    <location>
        <begin position="177"/>
        <end position="200"/>
    </location>
</feature>
<evidence type="ECO:0000256" key="2">
    <source>
        <dbReference type="ARBA" id="ARBA00022723"/>
    </source>
</evidence>
<dbReference type="PANTHER" id="PTHR35038">
    <property type="entry name" value="DISSIMILATORY SULFITE REDUCTASE SIRA"/>
    <property type="match status" value="1"/>
</dbReference>
<keyword evidence="1 5" id="KW-0349">Heme</keyword>
<dbReference type="PROSITE" id="PS51007">
    <property type="entry name" value="CYTC"/>
    <property type="match status" value="1"/>
</dbReference>
<feature type="transmembrane region" description="Helical" evidence="6">
    <location>
        <begin position="282"/>
        <end position="304"/>
    </location>
</feature>
<dbReference type="GO" id="GO:0009055">
    <property type="term" value="F:electron transfer activity"/>
    <property type="evidence" value="ECO:0007669"/>
    <property type="project" value="InterPro"/>
</dbReference>
<sequence>MEYPVWQIPYFGGGILVAVIAVVHVFVAHFAVGGGLFLVLTEMLGHRRASRGILDYVRGHTLFFLLLTMVFGSLTGVAIWFIIALTNPAATLTLIRTYTFGWATEWVFFLGEIVTLLVYHYTFDSMERRRHLLVGWLYFGFGWLSLFMINGIIGSMLTPGDWVATGNFWDGFFNPSFWPSLVFRSLLAFSIAGLFAFLTAMRIEDDDLRLTLTRFAAMWAAVPVVLMAPVAWWYFGALPEISQAMITGRNNEIAPFLRAFLTAGPVVVAASLLMAARMPRSLGSLVAVLLLTAGFVQIGSFEWIREAARRPWIIVGHTYSNAITVADVARVEAEGFLKVAKWVEHREITQENRLDAGREIFVKQCLACHSVGGPSNDILPLTAKFTVVGMDSQLNGQGKLNDYMPPFFGTEEERGALAAYIVETLHGGAAEVPLAAEAVRRSGGTVDVPPFDPKADEYVLLAWNNLGMHCISDSDPFWILLPPANDLYCQLVRRGETPELVTEGVKITYRADDAFMNPSGHVRFWAFAESLFGKRLEANVGVSGNGLSGEMHFDEKLGAFEAGLIPVAPYPDEGGYNPYPLFTVEAHDATTGELLARTRTVAPTSTEMGCRNCHGGAWRVAGVAGFTDETSADVLAVHDRISKTDLLATAQSGKPMLCQSCHPDPVLGAEGKPGLLNLPAALHGWHANYLTDRGAEACAYCHPNAEQGATRCLRGVHAERGLDCTNCHGTLEDHALSLLKREDERGAPGAKRLMRQLAPRAVAGVADVNARTPWLGEPDCLTCHVDFQPPENDDAFNVWTGDATGLYRMRRDDMGALMCAACHGSPHAEYPAVADSGYGENRDNIPSLQYVGNAGPIGSGGSCGLCHVGTDMTAGDSAHHPKGFR</sequence>
<keyword evidence="4 5" id="KW-0408">Iron</keyword>
<evidence type="ECO:0000313" key="9">
    <source>
        <dbReference type="Proteomes" id="UP000580856"/>
    </source>
</evidence>
<dbReference type="InterPro" id="IPR009056">
    <property type="entry name" value="Cyt_c-like_dom"/>
</dbReference>
<accession>A0A846QN33</accession>
<dbReference type="PANTHER" id="PTHR35038:SF8">
    <property type="entry name" value="C-TYPE POLYHEME CYTOCHROME OMCC"/>
    <property type="match status" value="1"/>
</dbReference>
<evidence type="ECO:0000256" key="1">
    <source>
        <dbReference type="ARBA" id="ARBA00022617"/>
    </source>
</evidence>
<feature type="transmembrane region" description="Helical" evidence="6">
    <location>
        <begin position="61"/>
        <end position="83"/>
    </location>
</feature>
<feature type="domain" description="Cytochrome c" evidence="7">
    <location>
        <begin position="352"/>
        <end position="468"/>
    </location>
</feature>
<reference evidence="8 9" key="1">
    <citation type="submission" date="2020-03" db="EMBL/GenBank/DDBJ databases">
        <title>Genomic Encyclopedia of Type Strains, Phase IV (KMG-IV): sequencing the most valuable type-strain genomes for metagenomic binning, comparative biology and taxonomic classification.</title>
        <authorList>
            <person name="Goeker M."/>
        </authorList>
    </citation>
    <scope>NUCLEOTIDE SEQUENCE [LARGE SCALE GENOMIC DNA]</scope>
    <source>
        <strain evidence="8 9">DSM 24233</strain>
    </source>
</reference>
<dbReference type="Proteomes" id="UP000580856">
    <property type="component" value="Unassembled WGS sequence"/>
</dbReference>
<keyword evidence="3" id="KW-0732">Signal</keyword>
<keyword evidence="9" id="KW-1185">Reference proteome</keyword>
<dbReference type="Gene3D" id="3.90.10.10">
    <property type="entry name" value="Cytochrome C3"/>
    <property type="match status" value="1"/>
</dbReference>
<evidence type="ECO:0000256" key="6">
    <source>
        <dbReference type="SAM" id="Phobius"/>
    </source>
</evidence>
<dbReference type="Pfam" id="PF13442">
    <property type="entry name" value="Cytochrome_CBB3"/>
    <property type="match status" value="1"/>
</dbReference>
<dbReference type="Gene3D" id="1.10.760.10">
    <property type="entry name" value="Cytochrome c-like domain"/>
    <property type="match status" value="1"/>
</dbReference>
<dbReference type="GO" id="GO:0016491">
    <property type="term" value="F:oxidoreductase activity"/>
    <property type="evidence" value="ECO:0007669"/>
    <property type="project" value="TreeGrafter"/>
</dbReference>
<name>A0A846QN33_9BACT</name>
<feature type="transmembrane region" description="Helical" evidence="6">
    <location>
        <begin position="133"/>
        <end position="157"/>
    </location>
</feature>
<proteinExistence type="predicted"/>
<protein>
    <submittedName>
        <fullName evidence="8">Mono/diheme cytochrome c family protein/MFS family permease</fullName>
    </submittedName>
</protein>
<dbReference type="GO" id="GO:0020037">
    <property type="term" value="F:heme binding"/>
    <property type="evidence" value="ECO:0007669"/>
    <property type="project" value="InterPro"/>
</dbReference>
<evidence type="ECO:0000313" key="8">
    <source>
        <dbReference type="EMBL" id="NJB68597.1"/>
    </source>
</evidence>
<keyword evidence="2 5" id="KW-0479">Metal-binding</keyword>
<evidence type="ECO:0000259" key="7">
    <source>
        <dbReference type="PROSITE" id="PS51007"/>
    </source>
</evidence>
<dbReference type="InterPro" id="IPR036280">
    <property type="entry name" value="Multihaem_cyt_sf"/>
</dbReference>
<feature type="transmembrane region" description="Helical" evidence="6">
    <location>
        <begin position="212"/>
        <end position="235"/>
    </location>
</feature>
<feature type="transmembrane region" description="Helical" evidence="6">
    <location>
        <begin position="255"/>
        <end position="275"/>
    </location>
</feature>
<evidence type="ECO:0000256" key="3">
    <source>
        <dbReference type="ARBA" id="ARBA00022729"/>
    </source>
</evidence>
<dbReference type="SUPFAM" id="SSF48695">
    <property type="entry name" value="Multiheme cytochromes"/>
    <property type="match status" value="2"/>
</dbReference>
<dbReference type="RefSeq" id="WP_167941649.1">
    <property type="nucleotide sequence ID" value="NZ_JAATJA010000002.1"/>
</dbReference>
<feature type="transmembrane region" description="Helical" evidence="6">
    <location>
        <begin position="15"/>
        <end position="40"/>
    </location>
</feature>
<evidence type="ECO:0000256" key="5">
    <source>
        <dbReference type="PROSITE-ProRule" id="PRU00433"/>
    </source>
</evidence>
<feature type="transmembrane region" description="Helical" evidence="6">
    <location>
        <begin position="103"/>
        <end position="121"/>
    </location>
</feature>
<organism evidence="8 9">
    <name type="scientific">Desulfobaculum xiamenense</name>
    <dbReference type="NCBI Taxonomy" id="995050"/>
    <lineage>
        <taxon>Bacteria</taxon>
        <taxon>Pseudomonadati</taxon>
        <taxon>Thermodesulfobacteriota</taxon>
        <taxon>Desulfovibrionia</taxon>
        <taxon>Desulfovibrionales</taxon>
        <taxon>Desulfovibrionaceae</taxon>
        <taxon>Desulfobaculum</taxon>
    </lineage>
</organism>
<dbReference type="AlphaFoldDB" id="A0A846QN33"/>
<dbReference type="GO" id="GO:0046872">
    <property type="term" value="F:metal ion binding"/>
    <property type="evidence" value="ECO:0007669"/>
    <property type="project" value="UniProtKB-KW"/>
</dbReference>